<keyword evidence="3" id="KW-1185">Reference proteome</keyword>
<protein>
    <submittedName>
        <fullName evidence="2">Uncharacterized protein</fullName>
    </submittedName>
</protein>
<dbReference type="GeneID" id="77810037"/>
<proteinExistence type="predicted"/>
<dbReference type="RefSeq" id="XP_053020369.1">
    <property type="nucleotide sequence ID" value="XM_053169142.1"/>
</dbReference>
<feature type="region of interest" description="Disordered" evidence="1">
    <location>
        <begin position="1"/>
        <end position="95"/>
    </location>
</feature>
<dbReference type="Proteomes" id="UP001164743">
    <property type="component" value="Chromosome 5A"/>
</dbReference>
<name>A0ABY7CI71_9BASI</name>
<accession>A0ABY7CI71</accession>
<dbReference type="EMBL" id="CP110425">
    <property type="protein sequence ID" value="WAQ84814.1"/>
    <property type="molecule type" value="Genomic_DNA"/>
</dbReference>
<organism evidence="2 3">
    <name type="scientific">Puccinia triticina</name>
    <dbReference type="NCBI Taxonomy" id="208348"/>
    <lineage>
        <taxon>Eukaryota</taxon>
        <taxon>Fungi</taxon>
        <taxon>Dikarya</taxon>
        <taxon>Basidiomycota</taxon>
        <taxon>Pucciniomycotina</taxon>
        <taxon>Pucciniomycetes</taxon>
        <taxon>Pucciniales</taxon>
        <taxon>Pucciniaceae</taxon>
        <taxon>Puccinia</taxon>
    </lineage>
</organism>
<sequence>MQQPRVAPPAAETNNGNAAIPPAMQATSVAQTTALETPNSRPVTGGEGEDQQTPRALAVTALERQQAQDDNPVDNGTIPSPTTPLDGRQVVGGLDDTDDEEIIGAENDEAGMLLF</sequence>
<evidence type="ECO:0000313" key="3">
    <source>
        <dbReference type="Proteomes" id="UP001164743"/>
    </source>
</evidence>
<evidence type="ECO:0000256" key="1">
    <source>
        <dbReference type="SAM" id="MobiDB-lite"/>
    </source>
</evidence>
<evidence type="ECO:0000313" key="2">
    <source>
        <dbReference type="EMBL" id="WAQ84814.1"/>
    </source>
</evidence>
<feature type="compositionally biased region" description="Polar residues" evidence="1">
    <location>
        <begin position="25"/>
        <end position="42"/>
    </location>
</feature>
<gene>
    <name evidence="2" type="ORF">PtA15_5A387</name>
</gene>
<reference evidence="2" key="1">
    <citation type="submission" date="2022-10" db="EMBL/GenBank/DDBJ databases">
        <title>Puccinia triticina Genome sequencing and assembly.</title>
        <authorList>
            <person name="Li C."/>
        </authorList>
    </citation>
    <scope>NUCLEOTIDE SEQUENCE</scope>
    <source>
        <strain evidence="2">Pt15</strain>
    </source>
</reference>